<dbReference type="GO" id="GO:0006520">
    <property type="term" value="P:amino acid metabolic process"/>
    <property type="evidence" value="ECO:0007669"/>
    <property type="project" value="InterPro"/>
</dbReference>
<proteinExistence type="predicted"/>
<feature type="non-terminal residue" evidence="4">
    <location>
        <position position="72"/>
    </location>
</feature>
<protein>
    <recommendedName>
        <fullName evidence="3">Aromatic amino acid beta-eliminating lyase/threonine aldolase domain-containing protein</fullName>
    </recommendedName>
</protein>
<dbReference type="OrthoDB" id="6375340at2759"/>
<reference evidence="5" key="1">
    <citation type="submission" date="2021-01" db="EMBL/GenBank/DDBJ databases">
        <title>Caligus Genome Assembly.</title>
        <authorList>
            <person name="Gallardo-Escarate C."/>
        </authorList>
    </citation>
    <scope>NUCLEOTIDE SEQUENCE [LARGE SCALE GENOMIC DNA]</scope>
</reference>
<evidence type="ECO:0000259" key="3">
    <source>
        <dbReference type="Pfam" id="PF01212"/>
    </source>
</evidence>
<dbReference type="Pfam" id="PF01212">
    <property type="entry name" value="Beta_elim_lyase"/>
    <property type="match status" value="1"/>
</dbReference>
<evidence type="ECO:0000313" key="4">
    <source>
        <dbReference type="EMBL" id="QQP41145.1"/>
    </source>
</evidence>
<dbReference type="AlphaFoldDB" id="A0A7T8H164"/>
<sequence>RTVPNAPDGTFDLDKAETLIRSEDVHYPVSRVLVIENTHNKAGGKKKLINWFKYMALNSTAMPRESLMHPYP</sequence>
<evidence type="ECO:0000313" key="5">
    <source>
        <dbReference type="Proteomes" id="UP000595437"/>
    </source>
</evidence>
<dbReference type="InterPro" id="IPR015424">
    <property type="entry name" value="PyrdxlP-dep_Trfase"/>
</dbReference>
<evidence type="ECO:0000256" key="1">
    <source>
        <dbReference type="ARBA" id="ARBA00001933"/>
    </source>
</evidence>
<dbReference type="GO" id="GO:0016829">
    <property type="term" value="F:lyase activity"/>
    <property type="evidence" value="ECO:0007669"/>
    <property type="project" value="InterPro"/>
</dbReference>
<name>A0A7T8H164_CALRO</name>
<gene>
    <name evidence="4" type="ORF">FKW44_015424</name>
</gene>
<dbReference type="SUPFAM" id="SSF53383">
    <property type="entry name" value="PLP-dependent transferases"/>
    <property type="match status" value="1"/>
</dbReference>
<keyword evidence="5" id="KW-1185">Reference proteome</keyword>
<dbReference type="Gene3D" id="3.40.640.10">
    <property type="entry name" value="Type I PLP-dependent aspartate aminotransferase-like (Major domain)"/>
    <property type="match status" value="1"/>
</dbReference>
<organism evidence="4 5">
    <name type="scientific">Caligus rogercresseyi</name>
    <name type="common">Sea louse</name>
    <dbReference type="NCBI Taxonomy" id="217165"/>
    <lineage>
        <taxon>Eukaryota</taxon>
        <taxon>Metazoa</taxon>
        <taxon>Ecdysozoa</taxon>
        <taxon>Arthropoda</taxon>
        <taxon>Crustacea</taxon>
        <taxon>Multicrustacea</taxon>
        <taxon>Hexanauplia</taxon>
        <taxon>Copepoda</taxon>
        <taxon>Siphonostomatoida</taxon>
        <taxon>Caligidae</taxon>
        <taxon>Caligus</taxon>
    </lineage>
</organism>
<dbReference type="EMBL" id="CP045899">
    <property type="protein sequence ID" value="QQP41145.1"/>
    <property type="molecule type" value="Genomic_DNA"/>
</dbReference>
<feature type="domain" description="Aromatic amino acid beta-eliminating lyase/threonine aldolase" evidence="3">
    <location>
        <begin position="2"/>
        <end position="46"/>
    </location>
</feature>
<feature type="non-terminal residue" evidence="4">
    <location>
        <position position="1"/>
    </location>
</feature>
<keyword evidence="2" id="KW-0663">Pyridoxal phosphate</keyword>
<comment type="cofactor">
    <cofactor evidence="1">
        <name>pyridoxal 5'-phosphate</name>
        <dbReference type="ChEBI" id="CHEBI:597326"/>
    </cofactor>
</comment>
<dbReference type="Proteomes" id="UP000595437">
    <property type="component" value="Chromosome 10"/>
</dbReference>
<evidence type="ECO:0000256" key="2">
    <source>
        <dbReference type="ARBA" id="ARBA00022898"/>
    </source>
</evidence>
<accession>A0A7T8H164</accession>
<dbReference type="InterPro" id="IPR015421">
    <property type="entry name" value="PyrdxlP-dep_Trfase_major"/>
</dbReference>
<dbReference type="InterPro" id="IPR001597">
    <property type="entry name" value="ArAA_b-elim_lyase/Thr_aldolase"/>
</dbReference>